<gene>
    <name evidence="1" type="ORF">TZ92_01526</name>
</gene>
<dbReference type="InterPro" id="IPR025387">
    <property type="entry name" value="DUF4299"/>
</dbReference>
<dbReference type="AlphaFoldDB" id="A0A0F2DIZ1"/>
<comment type="caution">
    <text evidence="1">The sequence shown here is derived from an EMBL/GenBank/DDBJ whole genome shotgun (WGS) entry which is preliminary data.</text>
</comment>
<proteinExistence type="predicted"/>
<protein>
    <recommendedName>
        <fullName evidence="3">DUF4299 domain-containing protein</fullName>
    </recommendedName>
</protein>
<accession>A0A0F2DIZ1</accession>
<organism evidence="1 2">
    <name type="scientific">Streptococcus oralis subsp. oralis</name>
    <dbReference type="NCBI Taxonomy" id="1891914"/>
    <lineage>
        <taxon>Bacteria</taxon>
        <taxon>Bacillati</taxon>
        <taxon>Bacillota</taxon>
        <taxon>Bacilli</taxon>
        <taxon>Lactobacillales</taxon>
        <taxon>Streptococcaceae</taxon>
        <taxon>Streptococcus</taxon>
    </lineage>
</organism>
<dbReference type="PATRIC" id="fig|28037.214.peg.1531"/>
<dbReference type="EMBL" id="JYGR01000005">
    <property type="protein sequence ID" value="KJQ70997.1"/>
    <property type="molecule type" value="Genomic_DNA"/>
</dbReference>
<reference evidence="1 2" key="1">
    <citation type="submission" date="2015-02" db="EMBL/GenBank/DDBJ databases">
        <title>Evolution of amylase-binding proteins of oral streptococcal species.</title>
        <authorList>
            <person name="Haase E.M."/>
        </authorList>
    </citation>
    <scope>NUCLEOTIDE SEQUENCE [LARGE SCALE GENOMIC DNA]</scope>
    <source>
        <strain evidence="1 2">SK141</strain>
    </source>
</reference>
<dbReference type="RefSeq" id="WP_033629947.1">
    <property type="nucleotide sequence ID" value="NZ_JYGO01000002.1"/>
</dbReference>
<evidence type="ECO:0008006" key="3">
    <source>
        <dbReference type="Google" id="ProtNLM"/>
    </source>
</evidence>
<name>A0A0F2DIZ1_STROR</name>
<evidence type="ECO:0000313" key="1">
    <source>
        <dbReference type="EMBL" id="KJQ70997.1"/>
    </source>
</evidence>
<dbReference type="Pfam" id="PF14132">
    <property type="entry name" value="DUF4299"/>
    <property type="match status" value="1"/>
</dbReference>
<sequence length="294" mass="33218">MKSVIFTIKSNQSLRIGEVLQAELFECYSVSAKDAGLKPSADSLISDFHSVQFGVKEKSSLGFRLSFDGQAYQVSVPDLATASDWTGALMFLKTLLILLDVTVCEHDGVAYDKDSILEFHFTDIFLSALSELTKEVKVHPIVEIMGVKRPININELYLGQIIHVLDEQLLNSYDQRLRFTQQLNAYYSEQQVFKVEQNGEDIIIPINYLNSEGRTILPAQPELEPQYLQEYRGSKVAVARLFIMTADGEKLAEVPYRQYLESLTEGIYMLDAKYVLVDPISPETLQAVLKKQGF</sequence>
<evidence type="ECO:0000313" key="2">
    <source>
        <dbReference type="Proteomes" id="UP000033716"/>
    </source>
</evidence>
<dbReference type="Proteomes" id="UP000033716">
    <property type="component" value="Unassembled WGS sequence"/>
</dbReference>